<dbReference type="Pfam" id="PF25231">
    <property type="entry name" value="DUF7847"/>
    <property type="match status" value="1"/>
</dbReference>
<feature type="transmembrane region" description="Helical" evidence="1">
    <location>
        <begin position="159"/>
        <end position="189"/>
    </location>
</feature>
<feature type="transmembrane region" description="Helical" evidence="1">
    <location>
        <begin position="76"/>
        <end position="95"/>
    </location>
</feature>
<evidence type="ECO:0000313" key="4">
    <source>
        <dbReference type="Proteomes" id="UP000316292"/>
    </source>
</evidence>
<accession>A0A538SGV8</accession>
<keyword evidence="1" id="KW-1133">Transmembrane helix</keyword>
<dbReference type="AlphaFoldDB" id="A0A538SGV8"/>
<keyword evidence="1" id="KW-0472">Membrane</keyword>
<feature type="transmembrane region" description="Helical" evidence="1">
    <location>
        <begin position="216"/>
        <end position="236"/>
    </location>
</feature>
<sequence>MNAEGAVIGSGRAGLPGIPAYLTSVFELGRRSLKPALPALAFLYFYRLGMGAYMALSDYSFPQGKDALGAFGPQLAIIASFLPLLVLIYTPFLPLQDSLLRGQAMSFLAAIRRVLEESVDFMLSGIVQALVLFVPFVVIGGVAGVLLPAGGGETNSPRMIFLALTMLAILGWTVLATFFMMFATPAVVLEGEGPVQSLRTSAHLASRNLGGILGRLLAFAFLMTFAYVVATIPASILGAVERTAEVTSAPIKIASVIWTSAVDTLFFPFWIAALMVLYRSLRPAAEIRSQAPVELGEEYRPASAVRAPFE</sequence>
<keyword evidence="1" id="KW-0812">Transmembrane</keyword>
<feature type="transmembrane region" description="Helical" evidence="1">
    <location>
        <begin position="36"/>
        <end position="56"/>
    </location>
</feature>
<feature type="transmembrane region" description="Helical" evidence="1">
    <location>
        <begin position="121"/>
        <end position="147"/>
    </location>
</feature>
<evidence type="ECO:0000313" key="3">
    <source>
        <dbReference type="EMBL" id="TMQ50601.1"/>
    </source>
</evidence>
<name>A0A538SGV8_UNCEI</name>
<evidence type="ECO:0000259" key="2">
    <source>
        <dbReference type="Pfam" id="PF25231"/>
    </source>
</evidence>
<gene>
    <name evidence="3" type="ORF">E6K71_02240</name>
</gene>
<comment type="caution">
    <text evidence="3">The sequence shown here is derived from an EMBL/GenBank/DDBJ whole genome shotgun (WGS) entry which is preliminary data.</text>
</comment>
<dbReference type="InterPro" id="IPR057169">
    <property type="entry name" value="DUF7847"/>
</dbReference>
<evidence type="ECO:0000256" key="1">
    <source>
        <dbReference type="SAM" id="Phobius"/>
    </source>
</evidence>
<proteinExistence type="predicted"/>
<reference evidence="3 4" key="1">
    <citation type="journal article" date="2019" name="Nat. Microbiol.">
        <title>Mediterranean grassland soil C-N compound turnover is dependent on rainfall and depth, and is mediated by genomically divergent microorganisms.</title>
        <authorList>
            <person name="Diamond S."/>
            <person name="Andeer P.F."/>
            <person name="Li Z."/>
            <person name="Crits-Christoph A."/>
            <person name="Burstein D."/>
            <person name="Anantharaman K."/>
            <person name="Lane K.R."/>
            <person name="Thomas B.C."/>
            <person name="Pan C."/>
            <person name="Northen T.R."/>
            <person name="Banfield J.F."/>
        </authorList>
    </citation>
    <scope>NUCLEOTIDE SEQUENCE [LARGE SCALE GENOMIC DNA]</scope>
    <source>
        <strain evidence="3">WS_1</strain>
    </source>
</reference>
<feature type="transmembrane region" description="Helical" evidence="1">
    <location>
        <begin position="256"/>
        <end position="278"/>
    </location>
</feature>
<dbReference type="Proteomes" id="UP000316292">
    <property type="component" value="Unassembled WGS sequence"/>
</dbReference>
<dbReference type="EMBL" id="VBOR01000031">
    <property type="protein sequence ID" value="TMQ50601.1"/>
    <property type="molecule type" value="Genomic_DNA"/>
</dbReference>
<organism evidence="3 4">
    <name type="scientific">Eiseniibacteriota bacterium</name>
    <dbReference type="NCBI Taxonomy" id="2212470"/>
    <lineage>
        <taxon>Bacteria</taxon>
        <taxon>Candidatus Eiseniibacteriota</taxon>
    </lineage>
</organism>
<protein>
    <recommendedName>
        <fullName evidence="2">DUF7847 domain-containing protein</fullName>
    </recommendedName>
</protein>
<feature type="domain" description="DUF7847" evidence="2">
    <location>
        <begin position="120"/>
        <end position="281"/>
    </location>
</feature>